<dbReference type="InterPro" id="IPR037165">
    <property type="entry name" value="AldOxase/xan_DH_Mopterin-bd_sf"/>
</dbReference>
<evidence type="ECO:0000259" key="4">
    <source>
        <dbReference type="SMART" id="SM01008"/>
    </source>
</evidence>
<proteinExistence type="predicted"/>
<dbReference type="SUPFAM" id="SSF54665">
    <property type="entry name" value="CO dehydrogenase molybdoprotein N-domain-like"/>
    <property type="match status" value="1"/>
</dbReference>
<protein>
    <submittedName>
        <fullName evidence="5">Aldehyde oxidase/xanthine dehydrogenase-like protein</fullName>
    </submittedName>
</protein>
<feature type="compositionally biased region" description="Pro residues" evidence="3">
    <location>
        <begin position="498"/>
        <end position="535"/>
    </location>
</feature>
<sequence length="556" mass="60287">MIEFRKEFFANERDDDLNEIGKPTRRQDILGHVTGRSPFFDDHQFDGLLHLRCVRSPHHHARIRRVDASQAEKMPGVVRVLTGKDVPANLNTLLSLLDFGIDDEPILSDKKVAYRGEPVAAVIAATEAQARAAVKAVRVDWEVLPHVLDVEEAIKPGAPKVLDIYPNNKFVYHGKYDHQKLRFGDVEAAFASADHIVEGRYQMSPIEQAPIETCGAIAAPEQNGRYVCYTSTQALFFSLGTAAKVLQTPSSKLHFVGGTVGGGFGGKVDSIHEPLAILGAMLTGRPVKYAWDREEEMQVGAPRGAERWYIKDAVNRDGRITARKFIGYFDSGAYTRLSSYAIIKGVGHLPGPYTIPNVYADVYCVYTNRTPATAMRGFGITGVDFAIETHMDKVAETVGLNPIELRILNSYRDGDMKAHRREAKNCALVECCQVVAEKAGVTLSAEAKAATSMTGGGGERARIPNYTATDQNGRVEGFDTGSYARKGGGTSPVSASAPPNPQPARAPQPASPPPSAKTPEQAPPRSGPPPQPPGARPAASRSGAMRFSSLAGFRRR</sequence>
<dbReference type="Proteomes" id="UP000219465">
    <property type="component" value="Unassembled WGS sequence"/>
</dbReference>
<organism evidence="5 6">
    <name type="scientific">Hoeflea halophila</name>
    <dbReference type="NCBI Taxonomy" id="714899"/>
    <lineage>
        <taxon>Bacteria</taxon>
        <taxon>Pseudomonadati</taxon>
        <taxon>Pseudomonadota</taxon>
        <taxon>Alphaproteobacteria</taxon>
        <taxon>Hyphomicrobiales</taxon>
        <taxon>Rhizobiaceae</taxon>
        <taxon>Hoeflea</taxon>
    </lineage>
</organism>
<dbReference type="GO" id="GO:0016491">
    <property type="term" value="F:oxidoreductase activity"/>
    <property type="evidence" value="ECO:0007669"/>
    <property type="project" value="UniProtKB-KW"/>
</dbReference>
<dbReference type="Gene3D" id="3.30.365.10">
    <property type="entry name" value="Aldehyde oxidase/xanthine dehydrogenase, molybdopterin binding domain"/>
    <property type="match status" value="3"/>
</dbReference>
<gene>
    <name evidence="5" type="ORF">SAMN05877838_2137</name>
</gene>
<evidence type="ECO:0000256" key="2">
    <source>
        <dbReference type="ARBA" id="ARBA00023002"/>
    </source>
</evidence>
<keyword evidence="2" id="KW-0560">Oxidoreductase</keyword>
<evidence type="ECO:0000313" key="5">
    <source>
        <dbReference type="EMBL" id="SOE17241.1"/>
    </source>
</evidence>
<name>A0A286IAZ5_9HYPH</name>
<dbReference type="RefSeq" id="WP_097107756.1">
    <property type="nucleotide sequence ID" value="NZ_OCPC01000003.1"/>
</dbReference>
<dbReference type="Pfam" id="PF01315">
    <property type="entry name" value="Ald_Xan_dh_C"/>
    <property type="match status" value="1"/>
</dbReference>
<evidence type="ECO:0000256" key="3">
    <source>
        <dbReference type="SAM" id="MobiDB-lite"/>
    </source>
</evidence>
<dbReference type="PANTHER" id="PTHR11908:SF132">
    <property type="entry name" value="ALDEHYDE OXIDASE 1-RELATED"/>
    <property type="match status" value="1"/>
</dbReference>
<dbReference type="SMART" id="SM01008">
    <property type="entry name" value="Ald_Xan_dh_C"/>
    <property type="match status" value="1"/>
</dbReference>
<dbReference type="GO" id="GO:0005506">
    <property type="term" value="F:iron ion binding"/>
    <property type="evidence" value="ECO:0007669"/>
    <property type="project" value="InterPro"/>
</dbReference>
<dbReference type="PANTHER" id="PTHR11908">
    <property type="entry name" value="XANTHINE DEHYDROGENASE"/>
    <property type="match status" value="1"/>
</dbReference>
<evidence type="ECO:0000313" key="6">
    <source>
        <dbReference type="Proteomes" id="UP000219465"/>
    </source>
</evidence>
<dbReference type="InterPro" id="IPR036856">
    <property type="entry name" value="Ald_Oxase/Xan_DH_a/b_sf"/>
</dbReference>
<evidence type="ECO:0000256" key="1">
    <source>
        <dbReference type="ARBA" id="ARBA00022505"/>
    </source>
</evidence>
<accession>A0A286IAZ5</accession>
<dbReference type="SUPFAM" id="SSF56003">
    <property type="entry name" value="Molybdenum cofactor-binding domain"/>
    <property type="match status" value="1"/>
</dbReference>
<dbReference type="OrthoDB" id="9763985at2"/>
<dbReference type="Gene3D" id="3.90.1170.50">
    <property type="entry name" value="Aldehyde oxidase/xanthine dehydrogenase, a/b hammerhead"/>
    <property type="match status" value="1"/>
</dbReference>
<dbReference type="InterPro" id="IPR000674">
    <property type="entry name" value="Ald_Oxase/Xan_DH_a/b"/>
</dbReference>
<keyword evidence="1" id="KW-0500">Molybdenum</keyword>
<feature type="domain" description="Aldehyde oxidase/xanthine dehydrogenase a/b hammerhead" evidence="4">
    <location>
        <begin position="34"/>
        <end position="145"/>
    </location>
</feature>
<dbReference type="AlphaFoldDB" id="A0A286IAZ5"/>
<dbReference type="InterPro" id="IPR016208">
    <property type="entry name" value="Ald_Oxase/xanthine_DH-like"/>
</dbReference>
<reference evidence="6" key="1">
    <citation type="submission" date="2017-08" db="EMBL/GenBank/DDBJ databases">
        <authorList>
            <person name="Varghese N."/>
            <person name="Submissions S."/>
        </authorList>
    </citation>
    <scope>NUCLEOTIDE SEQUENCE [LARGE SCALE GENOMIC DNA]</scope>
    <source>
        <strain evidence="6">KCTC 23107</strain>
    </source>
</reference>
<dbReference type="InterPro" id="IPR008274">
    <property type="entry name" value="AldOxase/xan_DH_MoCoBD1"/>
</dbReference>
<feature type="region of interest" description="Disordered" evidence="3">
    <location>
        <begin position="449"/>
        <end position="556"/>
    </location>
</feature>
<dbReference type="EMBL" id="OCPC01000003">
    <property type="protein sequence ID" value="SOE17241.1"/>
    <property type="molecule type" value="Genomic_DNA"/>
</dbReference>
<dbReference type="Pfam" id="PF02738">
    <property type="entry name" value="MoCoBD_1"/>
    <property type="match status" value="1"/>
</dbReference>
<keyword evidence="6" id="KW-1185">Reference proteome</keyword>